<dbReference type="AlphaFoldDB" id="A0A011UD34"/>
<dbReference type="PATRIC" id="fig|1341156.4.peg.2517"/>
<dbReference type="RefSeq" id="WP_037289269.1">
    <property type="nucleotide sequence ID" value="NZ_JEOB01000004.1"/>
</dbReference>
<comment type="caution">
    <text evidence="1">The sequence shown here is derived from an EMBL/GenBank/DDBJ whole genome shotgun (WGS) entry which is preliminary data.</text>
</comment>
<dbReference type="Proteomes" id="UP000021369">
    <property type="component" value="Unassembled WGS sequence"/>
</dbReference>
<evidence type="ECO:0000313" key="1">
    <source>
        <dbReference type="EMBL" id="EXM38499.1"/>
    </source>
</evidence>
<proteinExistence type="predicted"/>
<sequence>MKKANHICKYSKCTLGADGGRKEYYACDYCDRINAWKSVACCKEHYDLYIQEVLEARSAANKLPERLDKTEEEVKELYEKPVEQVLEETKEELSEYVVDGELNIEEAVNKVNEEISAKKTRKNRKGRN</sequence>
<reference evidence="1 2" key="1">
    <citation type="submission" date="2013-06" db="EMBL/GenBank/DDBJ databases">
        <title>Rumen cellulosomics: divergent fiber-degrading strategies revealed by comparative genome-wide analysis of six Ruminococcal strains.</title>
        <authorList>
            <person name="Dassa B."/>
            <person name="Borovok I."/>
            <person name="Lamed R."/>
            <person name="Flint H."/>
            <person name="Yeoman C.J."/>
            <person name="White B."/>
            <person name="Bayer E.A."/>
        </authorList>
    </citation>
    <scope>NUCLEOTIDE SEQUENCE [LARGE SCALE GENOMIC DNA]</scope>
    <source>
        <strain evidence="1 2">SY3</strain>
    </source>
</reference>
<dbReference type="EMBL" id="JEOB01000004">
    <property type="protein sequence ID" value="EXM38499.1"/>
    <property type="molecule type" value="Genomic_DNA"/>
</dbReference>
<accession>A0A011UD34</accession>
<evidence type="ECO:0000313" key="2">
    <source>
        <dbReference type="Proteomes" id="UP000021369"/>
    </source>
</evidence>
<name>A0A011UD34_RUMAL</name>
<protein>
    <submittedName>
        <fullName evidence="1">Uncharacterized protein</fullName>
    </submittedName>
</protein>
<organism evidence="1 2">
    <name type="scientific">Ruminococcus albus SY3</name>
    <dbReference type="NCBI Taxonomy" id="1341156"/>
    <lineage>
        <taxon>Bacteria</taxon>
        <taxon>Bacillati</taxon>
        <taxon>Bacillota</taxon>
        <taxon>Clostridia</taxon>
        <taxon>Eubacteriales</taxon>
        <taxon>Oscillospiraceae</taxon>
        <taxon>Ruminococcus</taxon>
    </lineage>
</organism>
<gene>
    <name evidence="1" type="ORF">RASY3_14270</name>
</gene>
<keyword evidence="2" id="KW-1185">Reference proteome</keyword>